<feature type="region of interest" description="Disordered" evidence="2">
    <location>
        <begin position="348"/>
        <end position="370"/>
    </location>
</feature>
<proteinExistence type="inferred from homology"/>
<dbReference type="Gene3D" id="3.40.50.410">
    <property type="entry name" value="von Willebrand factor, type A domain"/>
    <property type="match status" value="1"/>
</dbReference>
<feature type="region of interest" description="Disordered" evidence="2">
    <location>
        <begin position="160"/>
        <end position="186"/>
    </location>
</feature>
<gene>
    <name evidence="5" type="ORF">EWM64_g10297</name>
</gene>
<sequence length="492" mass="53104">MTLPDNHAPLSTTDYFAIDQGNSSPKFVRLSTWALPNSSRLAEELDIPLFAIIQPFAELDLREEPVPLIDFGPDGPPRCEHCKGYINPWCTWTAEGQRWKCNLCGHETSVGATYYSPLDAHLLRLDQPNRLELQRGTIDFVVTDAPAYWARHPPARLAPSYISPPTPPLLPSSSSPPVFPETPPDARPPTPLPHLFALDVSQTSVTSGFLRSSCDALLRILYGGIDEEGNVIPPSFPNESSFGLITFDSSLQFHDLSPDLPSANILIMSDIDEPFVPLHTGLFANPVESRPVLESLLQSIPVRHQGTLAAQTCLGSVMRTALAALSRLGGHLVVFQATRPALGPGALPFSPSLSSSSNEPDQPLTPLDPDGTWRSVGEEMAECGIGVSMFLGVSEEAGISSISLPTTITGGSLFFHPRFNPVHDASVLASQLQWLITRTAGYNCDLRLRTSTGLRVSQAYGAFLSTGDTYAAGVLNTSSTFALTLKHTSTLP</sequence>
<feature type="domain" description="Sec23/Sec24 trunk" evidence="4">
    <location>
        <begin position="189"/>
        <end position="435"/>
    </location>
</feature>
<dbReference type="PANTHER" id="PTHR13803">
    <property type="entry name" value="SEC24-RELATED PROTEIN"/>
    <property type="match status" value="1"/>
</dbReference>
<dbReference type="EMBL" id="SFCI01002604">
    <property type="protein sequence ID" value="TFY73715.1"/>
    <property type="molecule type" value="Genomic_DNA"/>
</dbReference>
<name>A0A4Y9ZG52_9AGAM</name>
<dbReference type="GO" id="GO:0008270">
    <property type="term" value="F:zinc ion binding"/>
    <property type="evidence" value="ECO:0007669"/>
    <property type="project" value="InterPro"/>
</dbReference>
<dbReference type="Pfam" id="PF04811">
    <property type="entry name" value="Sec23_trunk"/>
    <property type="match status" value="1"/>
</dbReference>
<comment type="caution">
    <text evidence="5">The sequence shown here is derived from an EMBL/GenBank/DDBJ whole genome shotgun (WGS) entry which is preliminary data.</text>
</comment>
<feature type="compositionally biased region" description="Pro residues" evidence="2">
    <location>
        <begin position="177"/>
        <end position="186"/>
    </location>
</feature>
<dbReference type="InterPro" id="IPR036174">
    <property type="entry name" value="Znf_Sec23_Sec24_sf"/>
</dbReference>
<comment type="similarity">
    <text evidence="1">Belongs to the SEC23/SEC24 family. SEC24 subfamily.</text>
</comment>
<evidence type="ECO:0000259" key="3">
    <source>
        <dbReference type="Pfam" id="PF04810"/>
    </source>
</evidence>
<dbReference type="GO" id="GO:0000149">
    <property type="term" value="F:SNARE binding"/>
    <property type="evidence" value="ECO:0007669"/>
    <property type="project" value="TreeGrafter"/>
</dbReference>
<feature type="non-terminal residue" evidence="5">
    <location>
        <position position="492"/>
    </location>
</feature>
<dbReference type="InterPro" id="IPR006896">
    <property type="entry name" value="Sec23/24_trunk_dom"/>
</dbReference>
<dbReference type="Proteomes" id="UP000298061">
    <property type="component" value="Unassembled WGS sequence"/>
</dbReference>
<dbReference type="GO" id="GO:0006886">
    <property type="term" value="P:intracellular protein transport"/>
    <property type="evidence" value="ECO:0007669"/>
    <property type="project" value="InterPro"/>
</dbReference>
<dbReference type="InterPro" id="IPR036465">
    <property type="entry name" value="vWFA_dom_sf"/>
</dbReference>
<dbReference type="PANTHER" id="PTHR13803:SF4">
    <property type="entry name" value="SECRETORY 24CD, ISOFORM C"/>
    <property type="match status" value="1"/>
</dbReference>
<dbReference type="AlphaFoldDB" id="A0A4Y9ZG52"/>
<feature type="domain" description="Zinc finger Sec23/Sec24-type" evidence="3">
    <location>
        <begin position="76"/>
        <end position="114"/>
    </location>
</feature>
<feature type="compositionally biased region" description="Low complexity" evidence="2">
    <location>
        <begin position="348"/>
        <end position="357"/>
    </location>
</feature>
<dbReference type="GO" id="GO:0070971">
    <property type="term" value="C:endoplasmic reticulum exit site"/>
    <property type="evidence" value="ECO:0007669"/>
    <property type="project" value="TreeGrafter"/>
</dbReference>
<dbReference type="SUPFAM" id="SSF81995">
    <property type="entry name" value="beta-sandwich domain of Sec23/24"/>
    <property type="match status" value="1"/>
</dbReference>
<protein>
    <recommendedName>
        <fullName evidence="7">Sec23/Sec24 trunk domain-containing protein</fullName>
    </recommendedName>
</protein>
<dbReference type="Pfam" id="PF04810">
    <property type="entry name" value="zf-Sec23_Sec24"/>
    <property type="match status" value="1"/>
</dbReference>
<organism evidence="5 6">
    <name type="scientific">Hericium alpestre</name>
    <dbReference type="NCBI Taxonomy" id="135208"/>
    <lineage>
        <taxon>Eukaryota</taxon>
        <taxon>Fungi</taxon>
        <taxon>Dikarya</taxon>
        <taxon>Basidiomycota</taxon>
        <taxon>Agaricomycotina</taxon>
        <taxon>Agaricomycetes</taxon>
        <taxon>Russulales</taxon>
        <taxon>Hericiaceae</taxon>
        <taxon>Hericium</taxon>
    </lineage>
</organism>
<evidence type="ECO:0000259" key="4">
    <source>
        <dbReference type="Pfam" id="PF04811"/>
    </source>
</evidence>
<evidence type="ECO:0000313" key="6">
    <source>
        <dbReference type="Proteomes" id="UP000298061"/>
    </source>
</evidence>
<accession>A0A4Y9ZG52</accession>
<dbReference type="SUPFAM" id="SSF82919">
    <property type="entry name" value="Zn-finger domain of Sec23/24"/>
    <property type="match status" value="1"/>
</dbReference>
<evidence type="ECO:0000256" key="1">
    <source>
        <dbReference type="ARBA" id="ARBA00008334"/>
    </source>
</evidence>
<evidence type="ECO:0000313" key="5">
    <source>
        <dbReference type="EMBL" id="TFY73715.1"/>
    </source>
</evidence>
<dbReference type="InterPro" id="IPR006895">
    <property type="entry name" value="Znf_Sec23_Sec24"/>
</dbReference>
<dbReference type="GO" id="GO:0090110">
    <property type="term" value="P:COPII-coated vesicle cargo loading"/>
    <property type="evidence" value="ECO:0007669"/>
    <property type="project" value="TreeGrafter"/>
</dbReference>
<evidence type="ECO:0008006" key="7">
    <source>
        <dbReference type="Google" id="ProtNLM"/>
    </source>
</evidence>
<dbReference type="InterPro" id="IPR050550">
    <property type="entry name" value="SEC23_SEC24_subfamily"/>
</dbReference>
<keyword evidence="6" id="KW-1185">Reference proteome</keyword>
<dbReference type="Gene3D" id="2.30.30.380">
    <property type="entry name" value="Zn-finger domain of Sec23/24"/>
    <property type="match status" value="1"/>
</dbReference>
<evidence type="ECO:0000256" key="2">
    <source>
        <dbReference type="SAM" id="MobiDB-lite"/>
    </source>
</evidence>
<dbReference type="SUPFAM" id="SSF53300">
    <property type="entry name" value="vWA-like"/>
    <property type="match status" value="1"/>
</dbReference>
<reference evidence="5 6" key="1">
    <citation type="submission" date="2019-02" db="EMBL/GenBank/DDBJ databases">
        <title>Genome sequencing of the rare red list fungi Hericium alpestre (H. flagellum).</title>
        <authorList>
            <person name="Buettner E."/>
            <person name="Kellner H."/>
        </authorList>
    </citation>
    <scope>NUCLEOTIDE SEQUENCE [LARGE SCALE GENOMIC DNA]</scope>
    <source>
        <strain evidence="5 6">DSM 108284</strain>
    </source>
</reference>
<dbReference type="OrthoDB" id="49016at2759"/>
<dbReference type="STRING" id="135208.A0A4Y9ZG52"/>
<dbReference type="GO" id="GO:0030127">
    <property type="term" value="C:COPII vesicle coat"/>
    <property type="evidence" value="ECO:0007669"/>
    <property type="project" value="InterPro"/>
</dbReference>